<dbReference type="PROSITE" id="PS51257">
    <property type="entry name" value="PROKAR_LIPOPROTEIN"/>
    <property type="match status" value="1"/>
</dbReference>
<protein>
    <recommendedName>
        <fullName evidence="4">Lipoprotein</fullName>
    </recommendedName>
</protein>
<dbReference type="EMBL" id="VTYN01000006">
    <property type="protein sequence ID" value="NOH48011.1"/>
    <property type="molecule type" value="Genomic_DNA"/>
</dbReference>
<gene>
    <name evidence="2" type="ORF">F0262_08060</name>
</gene>
<evidence type="ECO:0000313" key="2">
    <source>
        <dbReference type="EMBL" id="NOH48011.1"/>
    </source>
</evidence>
<evidence type="ECO:0008006" key="4">
    <source>
        <dbReference type="Google" id="ProtNLM"/>
    </source>
</evidence>
<comment type="caution">
    <text evidence="2">The sequence shown here is derived from an EMBL/GenBank/DDBJ whole genome shotgun (WGS) entry which is preliminary data.</text>
</comment>
<reference evidence="2 3" key="1">
    <citation type="submission" date="2019-08" db="EMBL/GenBank/DDBJ databases">
        <title>Draft genome sequencing and comparative genomics of hatchery-associated Vibrios.</title>
        <authorList>
            <person name="Kehlet-Delgado H."/>
            <person name="Mueller R.S."/>
        </authorList>
    </citation>
    <scope>NUCLEOTIDE SEQUENCE [LARGE SCALE GENOMIC DNA]</scope>
    <source>
        <strain evidence="2 3">00-78-3</strain>
    </source>
</reference>
<feature type="chain" id="PRO_5030846229" description="Lipoprotein" evidence="1">
    <location>
        <begin position="24"/>
        <end position="233"/>
    </location>
</feature>
<feature type="signal peptide" evidence="1">
    <location>
        <begin position="1"/>
        <end position="23"/>
    </location>
</feature>
<sequence length="233" mass="25188">MMKNMKKLTLLAPLFLVGCGGLAVMDRSDAVKAQPEMLVKTDGDFWGFGADGYFDFAGKYKGKYSRSASKSSWFNRVSFKDGAMGAEVTRIDNGKTWLFSCTGGGMSVNYMGVDFGGNDPYTCQITQDGVKVGEFAMEPKSALIDISLEKKETGTVRVGDTHFNVETVHTSPDAMMAVDIPLGYSFKQGTQEIAAVQTNGTIAVQMLPELSEQQKDVVAIGAVASALSWRPEQ</sequence>
<dbReference type="AlphaFoldDB" id="A0A7Y4E0J3"/>
<name>A0A7Y4E0J3_9VIBR</name>
<proteinExistence type="predicted"/>
<dbReference type="Proteomes" id="UP000572072">
    <property type="component" value="Unassembled WGS sequence"/>
</dbReference>
<organism evidence="2 3">
    <name type="scientific">Vibrio rotiferianus</name>
    <dbReference type="NCBI Taxonomy" id="190895"/>
    <lineage>
        <taxon>Bacteria</taxon>
        <taxon>Pseudomonadati</taxon>
        <taxon>Pseudomonadota</taxon>
        <taxon>Gammaproteobacteria</taxon>
        <taxon>Vibrionales</taxon>
        <taxon>Vibrionaceae</taxon>
        <taxon>Vibrio</taxon>
    </lineage>
</organism>
<accession>A0A7Y4E0J3</accession>
<evidence type="ECO:0000313" key="3">
    <source>
        <dbReference type="Proteomes" id="UP000572072"/>
    </source>
</evidence>
<keyword evidence="1" id="KW-0732">Signal</keyword>
<evidence type="ECO:0000256" key="1">
    <source>
        <dbReference type="SAM" id="SignalP"/>
    </source>
</evidence>